<keyword evidence="3" id="KW-1185">Reference proteome</keyword>
<comment type="caution">
    <text evidence="2">The sequence shown here is derived from an EMBL/GenBank/DDBJ whole genome shotgun (WGS) entry which is preliminary data.</text>
</comment>
<dbReference type="InterPro" id="IPR044929">
    <property type="entry name" value="DNA/RNA_non-sp_Endonuclease_sf"/>
</dbReference>
<reference evidence="2 3" key="1">
    <citation type="submission" date="2020-04" db="EMBL/GenBank/DDBJ databases">
        <title>Chryseobacterium sp. RJ-7-14 sp. nov., isolated from Jeju soil.</title>
        <authorList>
            <person name="Dahal R.H."/>
            <person name="Chaudhary D.K."/>
        </authorList>
    </citation>
    <scope>NUCLEOTIDE SEQUENCE [LARGE SCALE GENOMIC DNA]</scope>
    <source>
        <strain evidence="2 3">RJ-7-14</strain>
    </source>
</reference>
<feature type="domain" description="Type VII secretion system protein EssD-like" evidence="1">
    <location>
        <begin position="43"/>
        <end position="94"/>
    </location>
</feature>
<dbReference type="RefSeq" id="WP_169231018.1">
    <property type="nucleotide sequence ID" value="NZ_JABBGF010000001.1"/>
</dbReference>
<evidence type="ECO:0000313" key="2">
    <source>
        <dbReference type="EMBL" id="NML57711.1"/>
    </source>
</evidence>
<sequence length="99" mass="11019">MKKGKGHVIAHPLTWLEGNFVGSDPGNASPPGWNYAQQLRLHSTNKDWVRGHLLSEELHGPGENWNLVPIRTGVNTRMETEIESKAKNAIKDKSAILKL</sequence>
<dbReference type="Proteomes" id="UP000552615">
    <property type="component" value="Unassembled WGS sequence"/>
</dbReference>
<name>A0A7Y0A6P4_9FLAO</name>
<protein>
    <recommendedName>
        <fullName evidence="1">Type VII secretion system protein EssD-like domain-containing protein</fullName>
    </recommendedName>
</protein>
<dbReference type="EMBL" id="JABBGF010000001">
    <property type="protein sequence ID" value="NML57711.1"/>
    <property type="molecule type" value="Genomic_DNA"/>
</dbReference>
<proteinExistence type="predicted"/>
<dbReference type="AlphaFoldDB" id="A0A7Y0A6P4"/>
<dbReference type="InterPro" id="IPR044927">
    <property type="entry name" value="Endonuclea_NS_2"/>
</dbReference>
<evidence type="ECO:0000313" key="3">
    <source>
        <dbReference type="Proteomes" id="UP000552615"/>
    </source>
</evidence>
<organism evidence="2 3">
    <name type="scientific">Chryseobacterium cheonjiense</name>
    <dbReference type="NCBI Taxonomy" id="2728845"/>
    <lineage>
        <taxon>Bacteria</taxon>
        <taxon>Pseudomonadati</taxon>
        <taxon>Bacteroidota</taxon>
        <taxon>Flavobacteriia</taxon>
        <taxon>Flavobacteriales</taxon>
        <taxon>Weeksellaceae</taxon>
        <taxon>Chryseobacterium group</taxon>
        <taxon>Chryseobacterium</taxon>
    </lineage>
</organism>
<gene>
    <name evidence="2" type="ORF">HHL20_10190</name>
</gene>
<dbReference type="Gene3D" id="3.40.570.10">
    <property type="entry name" value="Extracellular Endonuclease, subunit A"/>
    <property type="match status" value="1"/>
</dbReference>
<accession>A0A7Y0A6P4</accession>
<dbReference type="Pfam" id="PF13930">
    <property type="entry name" value="Endonuclea_NS_2"/>
    <property type="match status" value="1"/>
</dbReference>
<evidence type="ECO:0000259" key="1">
    <source>
        <dbReference type="Pfam" id="PF13930"/>
    </source>
</evidence>